<evidence type="ECO:0000256" key="5">
    <source>
        <dbReference type="ARBA" id="ARBA00022989"/>
    </source>
</evidence>
<dbReference type="Proteomes" id="UP001054889">
    <property type="component" value="Unassembled WGS sequence"/>
</dbReference>
<dbReference type="SMART" id="SM00473">
    <property type="entry name" value="PAN_AP"/>
    <property type="match status" value="1"/>
</dbReference>
<keyword evidence="3" id="KW-0812">Transmembrane</keyword>
<dbReference type="CDD" id="cd00028">
    <property type="entry name" value="B_lectin"/>
    <property type="match status" value="1"/>
</dbReference>
<dbReference type="InterPro" id="IPR003609">
    <property type="entry name" value="Pan_app"/>
</dbReference>
<evidence type="ECO:0000256" key="11">
    <source>
        <dbReference type="SAM" id="SignalP"/>
    </source>
</evidence>
<dbReference type="PANTHER" id="PTHR47974">
    <property type="entry name" value="OS07G0415500 PROTEIN"/>
    <property type="match status" value="1"/>
</dbReference>
<evidence type="ECO:0000259" key="12">
    <source>
        <dbReference type="PROSITE" id="PS50927"/>
    </source>
</evidence>
<dbReference type="SUPFAM" id="SSF51110">
    <property type="entry name" value="alpha-D-mannose-specific plant lectins"/>
    <property type="match status" value="1"/>
</dbReference>
<dbReference type="Gene3D" id="3.50.4.10">
    <property type="entry name" value="Hepatocyte Growth Factor"/>
    <property type="match status" value="1"/>
</dbReference>
<evidence type="ECO:0000256" key="1">
    <source>
        <dbReference type="ARBA" id="ARBA00004479"/>
    </source>
</evidence>
<dbReference type="PANTHER" id="PTHR47974:SF4">
    <property type="entry name" value="RECEPTOR-LIKE SERINE_THREONINE-PROTEIN KINASE"/>
    <property type="match status" value="1"/>
</dbReference>
<comment type="subcellular location">
    <subcellularLocation>
        <location evidence="1">Membrane</location>
        <topology evidence="1">Single-pass type I membrane protein</topology>
    </subcellularLocation>
</comment>
<keyword evidence="15" id="KW-1185">Reference proteome</keyword>
<dbReference type="GO" id="GO:0051707">
    <property type="term" value="P:response to other organism"/>
    <property type="evidence" value="ECO:0007669"/>
    <property type="project" value="UniProtKB-ARBA"/>
</dbReference>
<gene>
    <name evidence="14" type="primary">ga15014</name>
    <name evidence="14" type="ORF">PR202_ga15014</name>
</gene>
<reference evidence="14" key="2">
    <citation type="submission" date="2021-12" db="EMBL/GenBank/DDBJ databases">
        <title>Resequencing data analysis of finger millet.</title>
        <authorList>
            <person name="Hatakeyama M."/>
            <person name="Aluri S."/>
            <person name="Balachadran M.T."/>
            <person name="Sivarajan S.R."/>
            <person name="Poveda L."/>
            <person name="Shimizu-Inatsugi R."/>
            <person name="Schlapbach R."/>
            <person name="Sreeman S.M."/>
            <person name="Shimizu K.K."/>
        </authorList>
    </citation>
    <scope>NUCLEOTIDE SEQUENCE</scope>
</reference>
<dbReference type="InterPro" id="IPR036426">
    <property type="entry name" value="Bulb-type_lectin_dom_sf"/>
</dbReference>
<dbReference type="InterPro" id="IPR001480">
    <property type="entry name" value="Bulb-type_lectin_dom"/>
</dbReference>
<dbReference type="PROSITE" id="PS50927">
    <property type="entry name" value="BULB_LECTIN"/>
    <property type="match status" value="1"/>
</dbReference>
<dbReference type="EC" id="2.7.11.1" evidence="2"/>
<keyword evidence="7" id="KW-1015">Disulfide bond</keyword>
<proteinExistence type="predicted"/>
<evidence type="ECO:0000313" key="15">
    <source>
        <dbReference type="Proteomes" id="UP001054889"/>
    </source>
</evidence>
<dbReference type="Pfam" id="PF00954">
    <property type="entry name" value="S_locus_glycop"/>
    <property type="match status" value="1"/>
</dbReference>
<feature type="signal peptide" evidence="11">
    <location>
        <begin position="1"/>
        <end position="23"/>
    </location>
</feature>
<evidence type="ECO:0000256" key="6">
    <source>
        <dbReference type="ARBA" id="ARBA00023136"/>
    </source>
</evidence>
<dbReference type="PROSITE" id="PS50948">
    <property type="entry name" value="PAN"/>
    <property type="match status" value="1"/>
</dbReference>
<organism evidence="14 15">
    <name type="scientific">Eleusine coracana subsp. coracana</name>
    <dbReference type="NCBI Taxonomy" id="191504"/>
    <lineage>
        <taxon>Eukaryota</taxon>
        <taxon>Viridiplantae</taxon>
        <taxon>Streptophyta</taxon>
        <taxon>Embryophyta</taxon>
        <taxon>Tracheophyta</taxon>
        <taxon>Spermatophyta</taxon>
        <taxon>Magnoliopsida</taxon>
        <taxon>Liliopsida</taxon>
        <taxon>Poales</taxon>
        <taxon>Poaceae</taxon>
        <taxon>PACMAD clade</taxon>
        <taxon>Chloridoideae</taxon>
        <taxon>Cynodonteae</taxon>
        <taxon>Eleusininae</taxon>
        <taxon>Eleusine</taxon>
    </lineage>
</organism>
<evidence type="ECO:0000256" key="3">
    <source>
        <dbReference type="ARBA" id="ARBA00022692"/>
    </source>
</evidence>
<dbReference type="Pfam" id="PF00024">
    <property type="entry name" value="PAN_1"/>
    <property type="match status" value="1"/>
</dbReference>
<dbReference type="Pfam" id="PF01453">
    <property type="entry name" value="B_lectin"/>
    <property type="match status" value="1"/>
</dbReference>
<feature type="domain" description="Apple" evidence="13">
    <location>
        <begin position="326"/>
        <end position="403"/>
    </location>
</feature>
<feature type="domain" description="Bulb-type lectin" evidence="12">
    <location>
        <begin position="24"/>
        <end position="146"/>
    </location>
</feature>
<evidence type="ECO:0000256" key="4">
    <source>
        <dbReference type="ARBA" id="ARBA00022729"/>
    </source>
</evidence>
<comment type="catalytic activity">
    <reaction evidence="9">
        <text>L-threonyl-[protein] + ATP = O-phospho-L-threonyl-[protein] + ADP + H(+)</text>
        <dbReference type="Rhea" id="RHEA:46608"/>
        <dbReference type="Rhea" id="RHEA-COMP:11060"/>
        <dbReference type="Rhea" id="RHEA-COMP:11605"/>
        <dbReference type="ChEBI" id="CHEBI:15378"/>
        <dbReference type="ChEBI" id="CHEBI:30013"/>
        <dbReference type="ChEBI" id="CHEBI:30616"/>
        <dbReference type="ChEBI" id="CHEBI:61977"/>
        <dbReference type="ChEBI" id="CHEBI:456216"/>
        <dbReference type="EC" id="2.7.11.1"/>
    </reaction>
</comment>
<dbReference type="GO" id="GO:0004674">
    <property type="term" value="F:protein serine/threonine kinase activity"/>
    <property type="evidence" value="ECO:0007669"/>
    <property type="project" value="UniProtKB-EC"/>
</dbReference>
<name>A0AAV5CIM3_ELECO</name>
<evidence type="ECO:0000256" key="2">
    <source>
        <dbReference type="ARBA" id="ARBA00012513"/>
    </source>
</evidence>
<sequence length="450" mass="49576">MDAQHSATTFLLMLIQLFLQITAQDSLFPGSSISVEHSSDVLRSPDGTFTCGFQTISYNAAIFSIWFSNSTNLTIVWSANHGHPVYNWRSRVELDVHGTMVVKDYNGQTVWTNNVSSSIADRAQLLDTGNLIVKGKGNEILWQSFDSPTDTLLPNQNITAATKLVSTETLLVPGRYSFRFDDQHLLSLFDDEKDISYIYWPNPDSNIWGKQRNSFNSTTIGVLHSSGHFLGSDNFSFTAADLGLGIMRRLTLGYDGNLRLYSLDKSDTWMVTWMAYLGLCYVRGLCGMNGICAYTPAPTCTCAPGYEAIDPRDGRLGCKAKFRISCDDRQNKFVKLPNSDFLGHDQDVRHSVSLSTCKNICTSACSCMGFSYLQGKGNCYIKSAIVAGLTQPNYPGSVYIKLPKDVNVPKSSIPQSQPFGSEVGSPCSAVTTNVTVFLDMIDGSYSGPKY</sequence>
<comment type="caution">
    <text evidence="14">The sequence shown here is derived from an EMBL/GenBank/DDBJ whole genome shotgun (WGS) entry which is preliminary data.</text>
</comment>
<evidence type="ECO:0000256" key="7">
    <source>
        <dbReference type="ARBA" id="ARBA00023157"/>
    </source>
</evidence>
<comment type="catalytic activity">
    <reaction evidence="10">
        <text>L-seryl-[protein] + ATP = O-phospho-L-seryl-[protein] + ADP + H(+)</text>
        <dbReference type="Rhea" id="RHEA:17989"/>
        <dbReference type="Rhea" id="RHEA-COMP:9863"/>
        <dbReference type="Rhea" id="RHEA-COMP:11604"/>
        <dbReference type="ChEBI" id="CHEBI:15378"/>
        <dbReference type="ChEBI" id="CHEBI:29999"/>
        <dbReference type="ChEBI" id="CHEBI:30616"/>
        <dbReference type="ChEBI" id="CHEBI:83421"/>
        <dbReference type="ChEBI" id="CHEBI:456216"/>
        <dbReference type="EC" id="2.7.11.1"/>
    </reaction>
</comment>
<evidence type="ECO:0000256" key="9">
    <source>
        <dbReference type="ARBA" id="ARBA00047899"/>
    </source>
</evidence>
<keyword evidence="5" id="KW-1133">Transmembrane helix</keyword>
<dbReference type="AlphaFoldDB" id="A0AAV5CIM3"/>
<dbReference type="FunFam" id="2.90.10.10:FF:000006">
    <property type="entry name" value="Serine/threonine-protein kinase"/>
    <property type="match status" value="1"/>
</dbReference>
<dbReference type="GO" id="GO:0048544">
    <property type="term" value="P:recognition of pollen"/>
    <property type="evidence" value="ECO:0007669"/>
    <property type="project" value="InterPro"/>
</dbReference>
<dbReference type="InterPro" id="IPR000858">
    <property type="entry name" value="S_locus_glycoprot_dom"/>
</dbReference>
<dbReference type="Gene3D" id="2.90.10.10">
    <property type="entry name" value="Bulb-type lectin domain"/>
    <property type="match status" value="1"/>
</dbReference>
<evidence type="ECO:0000256" key="8">
    <source>
        <dbReference type="ARBA" id="ARBA00023170"/>
    </source>
</evidence>
<keyword evidence="8" id="KW-0675">Receptor</keyword>
<evidence type="ECO:0000259" key="13">
    <source>
        <dbReference type="PROSITE" id="PS50948"/>
    </source>
</evidence>
<dbReference type="EMBL" id="BQKI01000007">
    <property type="protein sequence ID" value="GJM98040.1"/>
    <property type="molecule type" value="Genomic_DNA"/>
</dbReference>
<accession>A0AAV5CIM3</accession>
<keyword evidence="6" id="KW-0472">Membrane</keyword>
<evidence type="ECO:0000256" key="10">
    <source>
        <dbReference type="ARBA" id="ARBA00048679"/>
    </source>
</evidence>
<feature type="chain" id="PRO_5043898942" description="non-specific serine/threonine protein kinase" evidence="11">
    <location>
        <begin position="24"/>
        <end position="450"/>
    </location>
</feature>
<protein>
    <recommendedName>
        <fullName evidence="2">non-specific serine/threonine protein kinase</fullName>
        <ecNumber evidence="2">2.7.11.1</ecNumber>
    </recommendedName>
</protein>
<reference evidence="14" key="1">
    <citation type="journal article" date="2018" name="DNA Res.">
        <title>Multiple hybrid de novo genome assembly of finger millet, an orphan allotetraploid crop.</title>
        <authorList>
            <person name="Hatakeyama M."/>
            <person name="Aluri S."/>
            <person name="Balachadran M.T."/>
            <person name="Sivarajan S.R."/>
            <person name="Patrignani A."/>
            <person name="Gruter S."/>
            <person name="Poveda L."/>
            <person name="Shimizu-Inatsugi R."/>
            <person name="Baeten J."/>
            <person name="Francoijs K.J."/>
            <person name="Nataraja K.N."/>
            <person name="Reddy Y.A.N."/>
            <person name="Phadnis S."/>
            <person name="Ravikumar R.L."/>
            <person name="Schlapbach R."/>
            <person name="Sreeman S.M."/>
            <person name="Shimizu K.K."/>
        </authorList>
    </citation>
    <scope>NUCLEOTIDE SEQUENCE</scope>
</reference>
<dbReference type="GO" id="GO:0016020">
    <property type="term" value="C:membrane"/>
    <property type="evidence" value="ECO:0007669"/>
    <property type="project" value="UniProtKB-SubCell"/>
</dbReference>
<dbReference type="CDD" id="cd00053">
    <property type="entry name" value="EGF"/>
    <property type="match status" value="1"/>
</dbReference>
<dbReference type="SMART" id="SM00108">
    <property type="entry name" value="B_lectin"/>
    <property type="match status" value="1"/>
</dbReference>
<evidence type="ECO:0000313" key="14">
    <source>
        <dbReference type="EMBL" id="GJM98040.1"/>
    </source>
</evidence>
<keyword evidence="4 11" id="KW-0732">Signal</keyword>
<dbReference type="CDD" id="cd01098">
    <property type="entry name" value="PAN_AP_plant"/>
    <property type="match status" value="1"/>
</dbReference>